<organism evidence="1 2">
    <name type="scientific">Lecanicillium saksenae</name>
    <dbReference type="NCBI Taxonomy" id="468837"/>
    <lineage>
        <taxon>Eukaryota</taxon>
        <taxon>Fungi</taxon>
        <taxon>Dikarya</taxon>
        <taxon>Ascomycota</taxon>
        <taxon>Pezizomycotina</taxon>
        <taxon>Sordariomycetes</taxon>
        <taxon>Hypocreomycetidae</taxon>
        <taxon>Hypocreales</taxon>
        <taxon>Cordycipitaceae</taxon>
        <taxon>Lecanicillium</taxon>
    </lineage>
</organism>
<proteinExistence type="predicted"/>
<accession>A0ACC1QE59</accession>
<dbReference type="Proteomes" id="UP001148737">
    <property type="component" value="Unassembled WGS sequence"/>
</dbReference>
<evidence type="ECO:0000313" key="1">
    <source>
        <dbReference type="EMBL" id="KAJ3472184.1"/>
    </source>
</evidence>
<comment type="caution">
    <text evidence="1">The sequence shown here is derived from an EMBL/GenBank/DDBJ whole genome shotgun (WGS) entry which is preliminary data.</text>
</comment>
<gene>
    <name evidence="1" type="ORF">NLG97_g11211</name>
</gene>
<dbReference type="EMBL" id="JANAKD010003384">
    <property type="protein sequence ID" value="KAJ3472184.1"/>
    <property type="molecule type" value="Genomic_DNA"/>
</dbReference>
<reference evidence="1" key="1">
    <citation type="submission" date="2022-07" db="EMBL/GenBank/DDBJ databases">
        <title>Genome Sequence of Lecanicillium saksenae.</title>
        <authorList>
            <person name="Buettner E."/>
        </authorList>
    </citation>
    <scope>NUCLEOTIDE SEQUENCE</scope>
    <source>
        <strain evidence="1">VT-O1</strain>
    </source>
</reference>
<keyword evidence="2" id="KW-1185">Reference proteome</keyword>
<name>A0ACC1QE59_9HYPO</name>
<protein>
    <submittedName>
        <fullName evidence="1">Uncharacterized protein</fullName>
    </submittedName>
</protein>
<sequence length="124" mass="13411">MDGTGGCGISAGDDGGGGGGGRRGWVCETVEATWPPFATRREEGLGEFGPAEEVMMLMLMMLMLMMLMLIKYEECLFSRSGDARRLRLRGGCFFFGDEESDWTDCRGPGQAPPLMMSGRPVVDG</sequence>
<evidence type="ECO:0000313" key="2">
    <source>
        <dbReference type="Proteomes" id="UP001148737"/>
    </source>
</evidence>